<feature type="transmembrane region" description="Helical" evidence="1">
    <location>
        <begin position="73"/>
        <end position="96"/>
    </location>
</feature>
<evidence type="ECO:0000313" key="2">
    <source>
        <dbReference type="EMBL" id="SIS46837.1"/>
    </source>
</evidence>
<gene>
    <name evidence="2" type="ORF">SAMN05444817_105156</name>
</gene>
<dbReference type="PANTHER" id="PTHR36974:SF1">
    <property type="entry name" value="DOXX FAMILY MEMBRANE PROTEIN"/>
    <property type="match status" value="1"/>
</dbReference>
<dbReference type="PANTHER" id="PTHR36974">
    <property type="entry name" value="MEMBRANE PROTEIN-RELATED"/>
    <property type="match status" value="1"/>
</dbReference>
<keyword evidence="1" id="KW-0472">Membrane</keyword>
<evidence type="ECO:0000256" key="1">
    <source>
        <dbReference type="SAM" id="Phobius"/>
    </source>
</evidence>
<dbReference type="Proteomes" id="UP000186292">
    <property type="component" value="Unassembled WGS sequence"/>
</dbReference>
<dbReference type="STRING" id="1161099.SAMN05444817_105156"/>
<name>A0A1N7JC10_9CORY</name>
<dbReference type="OrthoDB" id="3267646at2"/>
<dbReference type="RefSeq" id="WP_076599229.1">
    <property type="nucleotide sequence ID" value="NZ_CP046976.1"/>
</dbReference>
<keyword evidence="1" id="KW-0812">Transmembrane</keyword>
<reference evidence="3" key="1">
    <citation type="submission" date="2017-01" db="EMBL/GenBank/DDBJ databases">
        <authorList>
            <person name="Varghese N."/>
            <person name="Submissions S."/>
        </authorList>
    </citation>
    <scope>NUCLEOTIDE SEQUENCE [LARGE SCALE GENOMIC DNA]</scope>
    <source>
        <strain evidence="3">DSM 44531</strain>
    </source>
</reference>
<keyword evidence="3" id="KW-1185">Reference proteome</keyword>
<dbReference type="AlphaFoldDB" id="A0A1N7JC10"/>
<keyword evidence="1" id="KW-1133">Transmembrane helix</keyword>
<organism evidence="2 3">
    <name type="scientific">Corynebacterium appendicis CIP 107643</name>
    <dbReference type="NCBI Taxonomy" id="1161099"/>
    <lineage>
        <taxon>Bacteria</taxon>
        <taxon>Bacillati</taxon>
        <taxon>Actinomycetota</taxon>
        <taxon>Actinomycetes</taxon>
        <taxon>Mycobacteriales</taxon>
        <taxon>Corynebacteriaceae</taxon>
        <taxon>Corynebacterium</taxon>
    </lineage>
</organism>
<sequence length="128" mass="13838">MSFGNTDRLDRAVKKSLVPLLAGAGALHFFKPASFDGIVPPQLPGSQRTYTYTSGAAELATAALLANPATRQAGGFAAATLFTLVWPGNFYMAYLWRDKPWHRQIISLGRLPLQIPLIRAGIDIARGV</sequence>
<proteinExistence type="predicted"/>
<dbReference type="EMBL" id="FTOF01000005">
    <property type="protein sequence ID" value="SIS46837.1"/>
    <property type="molecule type" value="Genomic_DNA"/>
</dbReference>
<evidence type="ECO:0000313" key="3">
    <source>
        <dbReference type="Proteomes" id="UP000186292"/>
    </source>
</evidence>
<protein>
    <submittedName>
        <fullName evidence="2">Uncharacterized membrane protein</fullName>
    </submittedName>
</protein>
<accession>A0A1N7JC10</accession>